<keyword evidence="4" id="KW-1185">Reference proteome</keyword>
<dbReference type="EMBL" id="BRYA01000065">
    <property type="protein sequence ID" value="GMI36407.1"/>
    <property type="molecule type" value="Genomic_DNA"/>
</dbReference>
<evidence type="ECO:0000256" key="2">
    <source>
        <dbReference type="SAM" id="MobiDB-lite"/>
    </source>
</evidence>
<dbReference type="OrthoDB" id="10406092at2759"/>
<reference evidence="4" key="1">
    <citation type="journal article" date="2023" name="Commun. Biol.">
        <title>Genome analysis of Parmales, the sister group of diatoms, reveals the evolutionary specialization of diatoms from phago-mixotrophs to photoautotrophs.</title>
        <authorList>
            <person name="Ban H."/>
            <person name="Sato S."/>
            <person name="Yoshikawa S."/>
            <person name="Yamada K."/>
            <person name="Nakamura Y."/>
            <person name="Ichinomiya M."/>
            <person name="Sato N."/>
            <person name="Blanc-Mathieu R."/>
            <person name="Endo H."/>
            <person name="Kuwata A."/>
            <person name="Ogata H."/>
        </authorList>
    </citation>
    <scope>NUCLEOTIDE SEQUENCE [LARGE SCALE GENOMIC DNA]</scope>
</reference>
<dbReference type="Proteomes" id="UP001165065">
    <property type="component" value="Unassembled WGS sequence"/>
</dbReference>
<comment type="caution">
    <text evidence="3">The sequence shown here is derived from an EMBL/GenBank/DDBJ whole genome shotgun (WGS) entry which is preliminary data.</text>
</comment>
<evidence type="ECO:0000256" key="1">
    <source>
        <dbReference type="SAM" id="Coils"/>
    </source>
</evidence>
<proteinExistence type="predicted"/>
<evidence type="ECO:0000313" key="4">
    <source>
        <dbReference type="Proteomes" id="UP001165065"/>
    </source>
</evidence>
<name>A0A9W7G8R4_9STRA</name>
<feature type="region of interest" description="Disordered" evidence="2">
    <location>
        <begin position="282"/>
        <end position="308"/>
    </location>
</feature>
<protein>
    <submittedName>
        <fullName evidence="3">Uncharacterized protein</fullName>
    </submittedName>
</protein>
<sequence>MEEKINVLRAKFSALNKEKDERLKKKNEREARVAELSALVLNAKKENHELKVNDYPLYERDVIKAQSMVKTQKNKTDVLMKNRLKVERVVEKERLRREEERGKEEMAILEYNKVLEKHIGGMNELWKQQSIFSVKWGFEVPPPNLLSRIGKHLDETESWGEIQGIFEKLRGMHEEWDEYVEESRTVDEECKRIYGLLFKMLEDMEQHEQKLEAHRRGTSGVVAIPAEGVVEFKVAISSIREAVSAIIENDDFPGVNLRACVADSDYGVVFKKYLPLPQTTADDKENVELNEEGGAGGKENNGSSANYM</sequence>
<feature type="coiled-coil region" evidence="1">
    <location>
        <begin position="81"/>
        <end position="112"/>
    </location>
</feature>
<evidence type="ECO:0000313" key="3">
    <source>
        <dbReference type="EMBL" id="GMI36407.1"/>
    </source>
</evidence>
<accession>A0A9W7G8R4</accession>
<dbReference type="AlphaFoldDB" id="A0A9W7G8R4"/>
<gene>
    <name evidence="3" type="ORF">TrCOL_g9542</name>
</gene>
<keyword evidence="1" id="KW-0175">Coiled coil</keyword>
<organism evidence="3 4">
    <name type="scientific">Triparma columacea</name>
    <dbReference type="NCBI Taxonomy" id="722753"/>
    <lineage>
        <taxon>Eukaryota</taxon>
        <taxon>Sar</taxon>
        <taxon>Stramenopiles</taxon>
        <taxon>Ochrophyta</taxon>
        <taxon>Bolidophyceae</taxon>
        <taxon>Parmales</taxon>
        <taxon>Triparmaceae</taxon>
        <taxon>Triparma</taxon>
    </lineage>
</organism>